<dbReference type="InterPro" id="IPR036513">
    <property type="entry name" value="STAS_dom_sf"/>
</dbReference>
<proteinExistence type="predicted"/>
<dbReference type="AlphaFoldDB" id="A0A4Q7N7C3"/>
<dbReference type="PROSITE" id="PS50801">
    <property type="entry name" value="STAS"/>
    <property type="match status" value="1"/>
</dbReference>
<feature type="domain" description="STAS" evidence="1">
    <location>
        <begin position="9"/>
        <end position="101"/>
    </location>
</feature>
<evidence type="ECO:0000313" key="2">
    <source>
        <dbReference type="EMBL" id="RZS77913.1"/>
    </source>
</evidence>
<dbReference type="SUPFAM" id="SSF52091">
    <property type="entry name" value="SpoIIaa-like"/>
    <property type="match status" value="1"/>
</dbReference>
<dbReference type="Pfam" id="PF13466">
    <property type="entry name" value="STAS_2"/>
    <property type="match status" value="1"/>
</dbReference>
<dbReference type="InterPro" id="IPR002645">
    <property type="entry name" value="STAS_dom"/>
</dbReference>
<dbReference type="Proteomes" id="UP000293638">
    <property type="component" value="Unassembled WGS sequence"/>
</dbReference>
<gene>
    <name evidence="2" type="ORF">EV189_3952</name>
</gene>
<dbReference type="InterPro" id="IPR058548">
    <property type="entry name" value="MlaB-like_STAS"/>
</dbReference>
<reference evidence="2 3" key="1">
    <citation type="submission" date="2019-02" db="EMBL/GenBank/DDBJ databases">
        <title>Genomic Encyclopedia of Type Strains, Phase IV (KMG-IV): sequencing the most valuable type-strain genomes for metagenomic binning, comparative biology and taxonomic classification.</title>
        <authorList>
            <person name="Goeker M."/>
        </authorList>
    </citation>
    <scope>NUCLEOTIDE SEQUENCE [LARGE SCALE GENOMIC DNA]</scope>
    <source>
        <strain evidence="2 3">DSM 45622</strain>
    </source>
</reference>
<keyword evidence="3" id="KW-1185">Reference proteome</keyword>
<sequence length="168" mass="18030">MDDQPDGFTQVRVLDEPGCLVLEISGDAPDRRIAEFRADVGGAVTGRPDGLVIDLTRLRSWEHEAQGFLLNLVRRERHRGRTVVVRGLKGTAAAQAQASGMRLLIVRGSGEPGLPPAQLVAASAATAPADVERDPRTHRPSRHTTCRFGHPGVAGSPRCDEGHLVLPL</sequence>
<accession>A0A4Q7N7C3</accession>
<dbReference type="EMBL" id="SGXD01000008">
    <property type="protein sequence ID" value="RZS77913.1"/>
    <property type="molecule type" value="Genomic_DNA"/>
</dbReference>
<name>A0A4Q7N7C3_9ACTN</name>
<comment type="caution">
    <text evidence="2">The sequence shown here is derived from an EMBL/GenBank/DDBJ whole genome shotgun (WGS) entry which is preliminary data.</text>
</comment>
<evidence type="ECO:0000313" key="3">
    <source>
        <dbReference type="Proteomes" id="UP000293638"/>
    </source>
</evidence>
<evidence type="ECO:0000259" key="1">
    <source>
        <dbReference type="PROSITE" id="PS50801"/>
    </source>
</evidence>
<organism evidence="2 3">
    <name type="scientific">Motilibacter rhizosphaerae</name>
    <dbReference type="NCBI Taxonomy" id="598652"/>
    <lineage>
        <taxon>Bacteria</taxon>
        <taxon>Bacillati</taxon>
        <taxon>Actinomycetota</taxon>
        <taxon>Actinomycetes</taxon>
        <taxon>Motilibacterales</taxon>
        <taxon>Motilibacteraceae</taxon>
        <taxon>Motilibacter</taxon>
    </lineage>
</organism>
<dbReference type="Gene3D" id="3.30.750.24">
    <property type="entry name" value="STAS domain"/>
    <property type="match status" value="1"/>
</dbReference>
<protein>
    <recommendedName>
        <fullName evidence="1">STAS domain-containing protein</fullName>
    </recommendedName>
</protein>
<dbReference type="RefSeq" id="WP_130494672.1">
    <property type="nucleotide sequence ID" value="NZ_SGXD01000008.1"/>
</dbReference>